<evidence type="ECO:0000313" key="7">
    <source>
        <dbReference type="Proteomes" id="UP001152622"/>
    </source>
</evidence>
<keyword evidence="7" id="KW-1185">Reference proteome</keyword>
<dbReference type="AlphaFoldDB" id="A0A9Q1GDF9"/>
<dbReference type="Proteomes" id="UP001152622">
    <property type="component" value="Chromosome 1"/>
</dbReference>
<keyword evidence="2" id="KW-0963">Cytoplasm</keyword>
<organism evidence="6 7">
    <name type="scientific">Synaphobranchus kaupii</name>
    <name type="common">Kaup's arrowtooth eel</name>
    <dbReference type="NCBI Taxonomy" id="118154"/>
    <lineage>
        <taxon>Eukaryota</taxon>
        <taxon>Metazoa</taxon>
        <taxon>Chordata</taxon>
        <taxon>Craniata</taxon>
        <taxon>Vertebrata</taxon>
        <taxon>Euteleostomi</taxon>
        <taxon>Actinopterygii</taxon>
        <taxon>Neopterygii</taxon>
        <taxon>Teleostei</taxon>
        <taxon>Anguilliformes</taxon>
        <taxon>Synaphobranchidae</taxon>
        <taxon>Synaphobranchus</taxon>
    </lineage>
</organism>
<dbReference type="GO" id="GO:0005814">
    <property type="term" value="C:centriole"/>
    <property type="evidence" value="ECO:0007669"/>
    <property type="project" value="TreeGrafter"/>
</dbReference>
<comment type="caution">
    <text evidence="6">The sequence shown here is derived from an EMBL/GenBank/DDBJ whole genome shotgun (WGS) entry which is preliminary data.</text>
</comment>
<evidence type="ECO:0000256" key="5">
    <source>
        <dbReference type="SAM" id="Coils"/>
    </source>
</evidence>
<dbReference type="GO" id="GO:0005813">
    <property type="term" value="C:centrosome"/>
    <property type="evidence" value="ECO:0007669"/>
    <property type="project" value="UniProtKB-SubCell"/>
</dbReference>
<dbReference type="OrthoDB" id="311279at2759"/>
<dbReference type="PANTHER" id="PTHR23170">
    <property type="entry name" value="NY-REN-58 ANTIGEN"/>
    <property type="match status" value="1"/>
</dbReference>
<evidence type="ECO:0008006" key="8">
    <source>
        <dbReference type="Google" id="ProtNLM"/>
    </source>
</evidence>
<dbReference type="GO" id="GO:0060271">
    <property type="term" value="P:cilium assembly"/>
    <property type="evidence" value="ECO:0007669"/>
    <property type="project" value="TreeGrafter"/>
</dbReference>
<evidence type="ECO:0000256" key="1">
    <source>
        <dbReference type="ARBA" id="ARBA00004300"/>
    </source>
</evidence>
<name>A0A9Q1GDF9_SYNKA</name>
<proteinExistence type="predicted"/>
<keyword evidence="4" id="KW-0206">Cytoskeleton</keyword>
<feature type="coiled-coil region" evidence="5">
    <location>
        <begin position="44"/>
        <end position="110"/>
    </location>
</feature>
<dbReference type="GO" id="GO:0005794">
    <property type="term" value="C:Golgi apparatus"/>
    <property type="evidence" value="ECO:0007669"/>
    <property type="project" value="TreeGrafter"/>
</dbReference>
<dbReference type="GO" id="GO:0097539">
    <property type="term" value="C:ciliary transition fiber"/>
    <property type="evidence" value="ECO:0007669"/>
    <property type="project" value="TreeGrafter"/>
</dbReference>
<gene>
    <name evidence="6" type="ORF">SKAU_G00022940</name>
</gene>
<dbReference type="InterPro" id="IPR052116">
    <property type="entry name" value="Centro_Cilium_Assembly"/>
</dbReference>
<dbReference type="PANTHER" id="PTHR23170:SF2">
    <property type="entry name" value="CENTROSOMAL PROTEIN OF 83 KDA"/>
    <property type="match status" value="1"/>
</dbReference>
<reference evidence="6" key="1">
    <citation type="journal article" date="2023" name="Science">
        <title>Genome structures resolve the early diversification of teleost fishes.</title>
        <authorList>
            <person name="Parey E."/>
            <person name="Louis A."/>
            <person name="Montfort J."/>
            <person name="Bouchez O."/>
            <person name="Roques C."/>
            <person name="Iampietro C."/>
            <person name="Lluch J."/>
            <person name="Castinel A."/>
            <person name="Donnadieu C."/>
            <person name="Desvignes T."/>
            <person name="Floi Bucao C."/>
            <person name="Jouanno E."/>
            <person name="Wen M."/>
            <person name="Mejri S."/>
            <person name="Dirks R."/>
            <person name="Jansen H."/>
            <person name="Henkel C."/>
            <person name="Chen W.J."/>
            <person name="Zahm M."/>
            <person name="Cabau C."/>
            <person name="Klopp C."/>
            <person name="Thompson A.W."/>
            <person name="Robinson-Rechavi M."/>
            <person name="Braasch I."/>
            <person name="Lecointre G."/>
            <person name="Bobe J."/>
            <person name="Postlethwait J.H."/>
            <person name="Berthelot C."/>
            <person name="Roest Crollius H."/>
            <person name="Guiguen Y."/>
        </authorList>
    </citation>
    <scope>NUCLEOTIDE SEQUENCE</scope>
    <source>
        <strain evidence="6">WJC10195</strain>
    </source>
</reference>
<evidence type="ECO:0000256" key="4">
    <source>
        <dbReference type="ARBA" id="ARBA00023212"/>
    </source>
</evidence>
<evidence type="ECO:0000256" key="2">
    <source>
        <dbReference type="ARBA" id="ARBA00022490"/>
    </source>
</evidence>
<evidence type="ECO:0000256" key="3">
    <source>
        <dbReference type="ARBA" id="ARBA00023054"/>
    </source>
</evidence>
<evidence type="ECO:0000313" key="6">
    <source>
        <dbReference type="EMBL" id="KAJ8381516.1"/>
    </source>
</evidence>
<dbReference type="EMBL" id="JAINUF010000001">
    <property type="protein sequence ID" value="KAJ8381516.1"/>
    <property type="molecule type" value="Genomic_DNA"/>
</dbReference>
<comment type="subcellular location">
    <subcellularLocation>
        <location evidence="1">Cytoplasm</location>
        <location evidence="1">Cytoskeleton</location>
        <location evidence="1">Microtubule organizing center</location>
        <location evidence="1">Centrosome</location>
    </subcellularLocation>
</comment>
<keyword evidence="3 5" id="KW-0175">Coiled coil</keyword>
<accession>A0A9Q1GDF9</accession>
<feature type="coiled-coil region" evidence="5">
    <location>
        <begin position="212"/>
        <end position="381"/>
    </location>
</feature>
<feature type="non-terminal residue" evidence="6">
    <location>
        <position position="1"/>
    </location>
</feature>
<sequence>MNPPTMSQSAPLFSILNPLPGASAAPPGSDMELQKMLIDERMRCEHHKTNYQTLKAEHTRLQTEYTRAEDELRRLLGDKQVAQDRQQLLLAELQGELLDKTRELEELRMQVLTPQKLELLRAQIQQELEGPVRERFNKLEEETEKYRSDFNKLRYEYTFLKSEFDHQREEHAHVLEERKIRFDAEISRLGKDKEDLSSQLLSSDPTRDSKRVEVLLRDKAQLHLRLKGLEAEVAELRAERDSSGAQAENVQRIQVRQMAESQAAVKALEAEKQSLRLQGERLEGELRLSLEQNTLLTGRLHKSERQVNVLTSQVEQLKHSHKLEVANVKLESVRARGEVERERDTLQSQMEGLQLDVEVLKEALERNRELLVEKEREAVRRVQVTREEEFRKMAVVQE</sequence>
<protein>
    <recommendedName>
        <fullName evidence="8">Centrosomal protein of 83 kDa</fullName>
    </recommendedName>
</protein>
<dbReference type="GO" id="GO:0051660">
    <property type="term" value="P:establishment of centrosome localization"/>
    <property type="evidence" value="ECO:0007669"/>
    <property type="project" value="TreeGrafter"/>
</dbReference>